<reference evidence="3" key="1">
    <citation type="journal article" date="2019" name="Int. J. Syst. Evol. Microbiol.">
        <title>The Global Catalogue of Microorganisms (GCM) 10K type strain sequencing project: providing services to taxonomists for standard genome sequencing and annotation.</title>
        <authorList>
            <consortium name="The Broad Institute Genomics Platform"/>
            <consortium name="The Broad Institute Genome Sequencing Center for Infectious Disease"/>
            <person name="Wu L."/>
            <person name="Ma J."/>
        </authorList>
    </citation>
    <scope>NUCLEOTIDE SEQUENCE [LARGE SCALE GENOMIC DNA]</scope>
    <source>
        <strain evidence="3">JCM 18401</strain>
    </source>
</reference>
<evidence type="ECO:0000313" key="2">
    <source>
        <dbReference type="EMBL" id="GAA4876012.1"/>
    </source>
</evidence>
<protein>
    <recommendedName>
        <fullName evidence="4">DUF3450 domain-containing protein</fullName>
    </recommendedName>
</protein>
<evidence type="ECO:0000256" key="1">
    <source>
        <dbReference type="SAM" id="Coils"/>
    </source>
</evidence>
<evidence type="ECO:0000313" key="3">
    <source>
        <dbReference type="Proteomes" id="UP001499988"/>
    </source>
</evidence>
<dbReference type="RefSeq" id="WP_345333387.1">
    <property type="nucleotide sequence ID" value="NZ_BAABJZ010000007.1"/>
</dbReference>
<dbReference type="EMBL" id="BAABJZ010000007">
    <property type="protein sequence ID" value="GAA4876012.1"/>
    <property type="molecule type" value="Genomic_DNA"/>
</dbReference>
<gene>
    <name evidence="2" type="ORF">GCM10023333_06590</name>
</gene>
<comment type="caution">
    <text evidence="2">The sequence shown here is derived from an EMBL/GenBank/DDBJ whole genome shotgun (WGS) entry which is preliminary data.</text>
</comment>
<feature type="coiled-coil region" evidence="1">
    <location>
        <begin position="68"/>
        <end position="95"/>
    </location>
</feature>
<keyword evidence="3" id="KW-1185">Reference proteome</keyword>
<keyword evidence="1" id="KW-0175">Coiled coil</keyword>
<sequence>MLHMILLTAHLAVTPAETVQHYQAPLAAPLSDAIALGEKALAWQQQANQELGTQQSAMAELAWLEFQIAQTERYINQQQVQIAQLQQDLDNINAVRSELAPNLEIWYADLERWVLNDRPFERESRLRRLTLLRQAMDDVNIGTAERLRQLFEALLIEVDMGYGNHISDSAITVEAQTLQVRILRLGRVAQFYQTYDGQHIGWFEPGSQQWQALPKPQHDAIRQAFAIASQRQNATLVPLPLGYTL</sequence>
<evidence type="ECO:0008006" key="4">
    <source>
        <dbReference type="Google" id="ProtNLM"/>
    </source>
</evidence>
<dbReference type="Proteomes" id="UP001499988">
    <property type="component" value="Unassembled WGS sequence"/>
</dbReference>
<organism evidence="2 3">
    <name type="scientific">Ferrimonas pelagia</name>
    <dbReference type="NCBI Taxonomy" id="1177826"/>
    <lineage>
        <taxon>Bacteria</taxon>
        <taxon>Pseudomonadati</taxon>
        <taxon>Pseudomonadota</taxon>
        <taxon>Gammaproteobacteria</taxon>
        <taxon>Alteromonadales</taxon>
        <taxon>Ferrimonadaceae</taxon>
        <taxon>Ferrimonas</taxon>
    </lineage>
</organism>
<name>A0ABP9EDB9_9GAMM</name>
<proteinExistence type="predicted"/>
<dbReference type="Pfam" id="PF11932">
    <property type="entry name" value="DUF3450"/>
    <property type="match status" value="1"/>
</dbReference>
<dbReference type="InterPro" id="IPR016866">
    <property type="entry name" value="UCP028069"/>
</dbReference>
<accession>A0ABP9EDB9</accession>